<name>A0A3S0A4N0_9HYPH</name>
<evidence type="ECO:0000259" key="3">
    <source>
        <dbReference type="PROSITE" id="PS51186"/>
    </source>
</evidence>
<feature type="domain" description="N-acetyltransferase" evidence="3">
    <location>
        <begin position="1"/>
        <end position="152"/>
    </location>
</feature>
<organism evidence="4 5">
    <name type="scientific">Aquibium carbonis</name>
    <dbReference type="NCBI Taxonomy" id="2495581"/>
    <lineage>
        <taxon>Bacteria</taxon>
        <taxon>Pseudomonadati</taxon>
        <taxon>Pseudomonadota</taxon>
        <taxon>Alphaproteobacteria</taxon>
        <taxon>Hyphomicrobiales</taxon>
        <taxon>Phyllobacteriaceae</taxon>
        <taxon>Aquibium</taxon>
    </lineage>
</organism>
<evidence type="ECO:0000313" key="4">
    <source>
        <dbReference type="EMBL" id="RST84664.1"/>
    </source>
</evidence>
<gene>
    <name evidence="4" type="ORF">EJC49_19645</name>
</gene>
<dbReference type="SUPFAM" id="SSF55729">
    <property type="entry name" value="Acyl-CoA N-acyltransferases (Nat)"/>
    <property type="match status" value="1"/>
</dbReference>
<evidence type="ECO:0000256" key="1">
    <source>
        <dbReference type="ARBA" id="ARBA00022679"/>
    </source>
</evidence>
<keyword evidence="1 4" id="KW-0808">Transferase</keyword>
<dbReference type="EMBL" id="RWKW01000084">
    <property type="protein sequence ID" value="RST84664.1"/>
    <property type="molecule type" value="Genomic_DNA"/>
</dbReference>
<dbReference type="AlphaFoldDB" id="A0A3S0A4N0"/>
<comment type="caution">
    <text evidence="4">The sequence shown here is derived from an EMBL/GenBank/DDBJ whole genome shotgun (WGS) entry which is preliminary data.</text>
</comment>
<dbReference type="OrthoDB" id="572496at2"/>
<dbReference type="InterPro" id="IPR050832">
    <property type="entry name" value="Bact_Acetyltransf"/>
</dbReference>
<evidence type="ECO:0000313" key="5">
    <source>
        <dbReference type="Proteomes" id="UP000278398"/>
    </source>
</evidence>
<dbReference type="InterPro" id="IPR000182">
    <property type="entry name" value="GNAT_dom"/>
</dbReference>
<keyword evidence="5" id="KW-1185">Reference proteome</keyword>
<evidence type="ECO:0000256" key="2">
    <source>
        <dbReference type="ARBA" id="ARBA00023315"/>
    </source>
</evidence>
<dbReference type="GO" id="GO:0016747">
    <property type="term" value="F:acyltransferase activity, transferring groups other than amino-acyl groups"/>
    <property type="evidence" value="ECO:0007669"/>
    <property type="project" value="InterPro"/>
</dbReference>
<proteinExistence type="predicted"/>
<dbReference type="PANTHER" id="PTHR43877">
    <property type="entry name" value="AMINOALKYLPHOSPHONATE N-ACETYLTRANSFERASE-RELATED-RELATED"/>
    <property type="match status" value="1"/>
</dbReference>
<dbReference type="Proteomes" id="UP000278398">
    <property type="component" value="Unassembled WGS sequence"/>
</dbReference>
<dbReference type="CDD" id="cd04301">
    <property type="entry name" value="NAT_SF"/>
    <property type="match status" value="1"/>
</dbReference>
<keyword evidence="2" id="KW-0012">Acyltransferase</keyword>
<dbReference type="Pfam" id="PF13508">
    <property type="entry name" value="Acetyltransf_7"/>
    <property type="match status" value="1"/>
</dbReference>
<dbReference type="Gene3D" id="3.40.630.30">
    <property type="match status" value="1"/>
</dbReference>
<sequence length="152" mass="16071">METAAGRLFADHGYPALAAAASAAPEQYRSAALAGRVLVATDSADRPVGFALTELIGRVQWLCELSVHPDHARRGVGASLVEAVADAARLGGASHVGLSTFRAVPFNAPFYARCGFAELPLERASPPLARRFQAEVPAGIDPDRRVLMLRPL</sequence>
<accession>A0A3S0A4N0</accession>
<dbReference type="InterPro" id="IPR016181">
    <property type="entry name" value="Acyl_CoA_acyltransferase"/>
</dbReference>
<dbReference type="PROSITE" id="PS51186">
    <property type="entry name" value="GNAT"/>
    <property type="match status" value="1"/>
</dbReference>
<protein>
    <submittedName>
        <fullName evidence="4">N-acetyltransferase</fullName>
    </submittedName>
</protein>
<reference evidence="4 5" key="1">
    <citation type="submission" date="2018-12" db="EMBL/GenBank/DDBJ databases">
        <title>Mesorhizobium carbonis sp. nov., isolated from coal mine water.</title>
        <authorList>
            <person name="Xin W."/>
            <person name="Xu Z."/>
            <person name="Xiang F."/>
            <person name="Zhang J."/>
            <person name="Xi L."/>
            <person name="Liu J."/>
        </authorList>
    </citation>
    <scope>NUCLEOTIDE SEQUENCE [LARGE SCALE GENOMIC DNA]</scope>
    <source>
        <strain evidence="4 5">B2.3</strain>
    </source>
</reference>